<dbReference type="GeneID" id="80820225"/>
<dbReference type="InterPro" id="IPR007831">
    <property type="entry name" value="T2SS_GspE_N"/>
</dbReference>
<gene>
    <name evidence="10" type="ORF">SAMN04487940_11917</name>
</gene>
<evidence type="ECO:0000256" key="4">
    <source>
        <dbReference type="ARBA" id="ARBA00022692"/>
    </source>
</evidence>
<dbReference type="CDD" id="cd06427">
    <property type="entry name" value="CESA_like_2"/>
    <property type="match status" value="1"/>
</dbReference>
<dbReference type="InterPro" id="IPR001173">
    <property type="entry name" value="Glyco_trans_2-like"/>
</dbReference>
<evidence type="ECO:0000256" key="7">
    <source>
        <dbReference type="SAM" id="Phobius"/>
    </source>
</evidence>
<dbReference type="InterPro" id="IPR029044">
    <property type="entry name" value="Nucleotide-diphossugar_trans"/>
</dbReference>
<dbReference type="SUPFAM" id="SSF160246">
    <property type="entry name" value="EspE N-terminal domain-like"/>
    <property type="match status" value="1"/>
</dbReference>
<keyword evidence="4 7" id="KW-0812">Transmembrane</keyword>
<dbReference type="EMBL" id="FNYY01000019">
    <property type="protein sequence ID" value="SEK02352.1"/>
    <property type="molecule type" value="Genomic_DNA"/>
</dbReference>
<comment type="subcellular location">
    <subcellularLocation>
        <location evidence="1">Membrane</location>
        <topology evidence="1">Multi-pass membrane protein</topology>
    </subcellularLocation>
</comment>
<comment type="caution">
    <text evidence="10">The sequence shown here is derived from an EMBL/GenBank/DDBJ whole genome shotgun (WGS) entry which is preliminary data.</text>
</comment>
<evidence type="ECO:0000256" key="3">
    <source>
        <dbReference type="ARBA" id="ARBA00022679"/>
    </source>
</evidence>
<evidence type="ECO:0000256" key="2">
    <source>
        <dbReference type="ARBA" id="ARBA00022676"/>
    </source>
</evidence>
<feature type="domain" description="Type II secretion system protein GspE N-terminal" evidence="8">
    <location>
        <begin position="83"/>
        <end position="161"/>
    </location>
</feature>
<dbReference type="GO" id="GO:0016757">
    <property type="term" value="F:glycosyltransferase activity"/>
    <property type="evidence" value="ECO:0007669"/>
    <property type="project" value="UniProtKB-KW"/>
</dbReference>
<dbReference type="PANTHER" id="PTHR43867:SF2">
    <property type="entry name" value="CELLULOSE SYNTHASE CATALYTIC SUBUNIT A [UDP-FORMING]"/>
    <property type="match status" value="1"/>
</dbReference>
<dbReference type="Pfam" id="PF05157">
    <property type="entry name" value="MshEN"/>
    <property type="match status" value="1"/>
</dbReference>
<dbReference type="InterPro" id="IPR050321">
    <property type="entry name" value="Glycosyltr_2/OpgH_subfam"/>
</dbReference>
<feature type="transmembrane region" description="Helical" evidence="7">
    <location>
        <begin position="508"/>
        <end position="533"/>
    </location>
</feature>
<dbReference type="RefSeq" id="WP_139211489.1">
    <property type="nucleotide sequence ID" value="NZ_FNYY01000019.1"/>
</dbReference>
<name>A0A975WDL4_9RHOB</name>
<feature type="transmembrane region" description="Helical" evidence="7">
    <location>
        <begin position="216"/>
        <end position="234"/>
    </location>
</feature>
<dbReference type="Gene3D" id="3.90.550.10">
    <property type="entry name" value="Spore Coat Polysaccharide Biosynthesis Protein SpsA, Chain A"/>
    <property type="match status" value="1"/>
</dbReference>
<evidence type="ECO:0008006" key="12">
    <source>
        <dbReference type="Google" id="ProtNLM"/>
    </source>
</evidence>
<feature type="transmembrane region" description="Helical" evidence="7">
    <location>
        <begin position="191"/>
        <end position="210"/>
    </location>
</feature>
<protein>
    <recommendedName>
        <fullName evidence="12">Glycosyltransferase</fullName>
    </recommendedName>
</protein>
<accession>A0A975WDL4</accession>
<feature type="domain" description="Glycosyltransferase 2-like" evidence="9">
    <location>
        <begin position="343"/>
        <end position="536"/>
    </location>
</feature>
<feature type="transmembrane region" description="Helical" evidence="7">
    <location>
        <begin position="581"/>
        <end position="600"/>
    </location>
</feature>
<dbReference type="Pfam" id="PF13632">
    <property type="entry name" value="Glyco_trans_2_3"/>
    <property type="match status" value="1"/>
</dbReference>
<keyword evidence="5 7" id="KW-1133">Transmembrane helix</keyword>
<dbReference type="SUPFAM" id="SSF53448">
    <property type="entry name" value="Nucleotide-diphospho-sugar transferases"/>
    <property type="match status" value="1"/>
</dbReference>
<organism evidence="10 11">
    <name type="scientific">Marinovum algicola</name>
    <dbReference type="NCBI Taxonomy" id="42444"/>
    <lineage>
        <taxon>Bacteria</taxon>
        <taxon>Pseudomonadati</taxon>
        <taxon>Pseudomonadota</taxon>
        <taxon>Alphaproteobacteria</taxon>
        <taxon>Rhodobacterales</taxon>
        <taxon>Roseobacteraceae</taxon>
        <taxon>Marinovum</taxon>
    </lineage>
</organism>
<evidence type="ECO:0000313" key="10">
    <source>
        <dbReference type="EMBL" id="SEK02352.1"/>
    </source>
</evidence>
<evidence type="ECO:0000259" key="8">
    <source>
        <dbReference type="Pfam" id="PF05157"/>
    </source>
</evidence>
<evidence type="ECO:0000256" key="1">
    <source>
        <dbReference type="ARBA" id="ARBA00004141"/>
    </source>
</evidence>
<dbReference type="AlphaFoldDB" id="A0A975WDL4"/>
<evidence type="ECO:0000256" key="5">
    <source>
        <dbReference type="ARBA" id="ARBA00022989"/>
    </source>
</evidence>
<sequence length="634" mass="69836">MSPPQLQLRGLQSARLSRHYQLPLGRILVDMGVISAADLLRALAIHNQCQAPIHQVLLAEGFASARDILHAQAAQHAAISLMLDEAPPDADCALALDPLTCLEHGVIPWMRLGETLVLATCHPDRFEALRDLLPRDIGPVVMGIATEADVHAAIALCHGPQLSELAETALPEEDSCRSLRAVASPRRLRRVALAALFGVAAVLVQPLLFFALAAGWAGLTLVAVAGLKLAAFLARLRTPLPRPQAPPKTSGQPAPPKVSILVPLFRETSIAAQLVTRLSRLTYPKSRLDVVLLLEAEDLLTRQALSCADLPPWMRILVVPPGELTTKPRALNYGLRFCDGDIIGIYDAEDNPAPDQIGRVAAHFQEAPPEVACLQGILDYYNPYSNWLSRCFTIEYATWFRIVLPGLSRLGFPIPLGGTTLFCRRRVLEQVGGWDAHNVTEDADLGIRLARRGFRIELIDSVTLEEANCRPWPWVRQRSRWLKGYMATYLVHMRRPGALLRDLGWRRFLGFQALFLGAISQALLAPVLWSFWIAVFGLGHPLIDWMGPATETVVLSFFLLAECAGLVIGATAVASPQHRGLIPWVPTLLFYFPMGSIAIYKGLIELLIKPFYWDKTEHGHSNSEALIDHREAAP</sequence>
<keyword evidence="2" id="KW-0328">Glycosyltransferase</keyword>
<proteinExistence type="predicted"/>
<evidence type="ECO:0000313" key="11">
    <source>
        <dbReference type="Proteomes" id="UP000182932"/>
    </source>
</evidence>
<dbReference type="PANTHER" id="PTHR43867">
    <property type="entry name" value="CELLULOSE SYNTHASE CATALYTIC SUBUNIT A [UDP-FORMING]"/>
    <property type="match status" value="1"/>
</dbReference>
<dbReference type="InterPro" id="IPR037257">
    <property type="entry name" value="T2SS_E_N_sf"/>
</dbReference>
<feature type="transmembrane region" description="Helical" evidence="7">
    <location>
        <begin position="553"/>
        <end position="574"/>
    </location>
</feature>
<dbReference type="GO" id="GO:0016020">
    <property type="term" value="C:membrane"/>
    <property type="evidence" value="ECO:0007669"/>
    <property type="project" value="UniProtKB-SubCell"/>
</dbReference>
<keyword evidence="3" id="KW-0808">Transferase</keyword>
<reference evidence="10 11" key="1">
    <citation type="submission" date="2016-10" db="EMBL/GenBank/DDBJ databases">
        <authorList>
            <person name="Varghese N."/>
            <person name="Submissions S."/>
        </authorList>
    </citation>
    <scope>NUCLEOTIDE SEQUENCE [LARGE SCALE GENOMIC DNA]</scope>
    <source>
        <strain evidence="10 11">FF3</strain>
    </source>
</reference>
<keyword evidence="11" id="KW-1185">Reference proteome</keyword>
<keyword evidence="6 7" id="KW-0472">Membrane</keyword>
<evidence type="ECO:0000259" key="9">
    <source>
        <dbReference type="Pfam" id="PF13632"/>
    </source>
</evidence>
<dbReference type="Proteomes" id="UP000182932">
    <property type="component" value="Unassembled WGS sequence"/>
</dbReference>
<evidence type="ECO:0000256" key="6">
    <source>
        <dbReference type="ARBA" id="ARBA00023136"/>
    </source>
</evidence>